<dbReference type="Proteomes" id="UP000824236">
    <property type="component" value="Unassembled WGS sequence"/>
</dbReference>
<evidence type="ECO:0000313" key="2">
    <source>
        <dbReference type="Proteomes" id="UP000824236"/>
    </source>
</evidence>
<protein>
    <submittedName>
        <fullName evidence="1">Uncharacterized protein</fullName>
    </submittedName>
</protein>
<reference evidence="1" key="2">
    <citation type="submission" date="2021-04" db="EMBL/GenBank/DDBJ databases">
        <authorList>
            <person name="Gilroy R."/>
        </authorList>
    </citation>
    <scope>NUCLEOTIDE SEQUENCE</scope>
    <source>
        <strain evidence="1">B3-3758</strain>
    </source>
</reference>
<evidence type="ECO:0000313" key="1">
    <source>
        <dbReference type="EMBL" id="MBU3813541.1"/>
    </source>
</evidence>
<gene>
    <name evidence="1" type="ORF">H9791_03410</name>
</gene>
<organism evidence="1 2">
    <name type="scientific">Candidatus Bacteroides intestinipullorum</name>
    <dbReference type="NCBI Taxonomy" id="2838471"/>
    <lineage>
        <taxon>Bacteria</taxon>
        <taxon>Pseudomonadati</taxon>
        <taxon>Bacteroidota</taxon>
        <taxon>Bacteroidia</taxon>
        <taxon>Bacteroidales</taxon>
        <taxon>Bacteroidaceae</taxon>
        <taxon>Bacteroides</taxon>
    </lineage>
</organism>
<sequence length="141" mass="16202">MIQQDIYLIAYDWHVHVYYAVTTYWHDRILCALRRAGCRGVELKRASRNLSAGRLDTGLTYSNFGRGETVMVIGLTSSPAEFLNSWLHEMRHLSRHIEQAYQLSPYGEAAAYLAGNIGQRMFPVAKDFLCVHCRNHLIAER</sequence>
<reference evidence="1" key="1">
    <citation type="journal article" date="2021" name="PeerJ">
        <title>Extensive microbial diversity within the chicken gut microbiome revealed by metagenomics and culture.</title>
        <authorList>
            <person name="Gilroy R."/>
            <person name="Ravi A."/>
            <person name="Getino M."/>
            <person name="Pursley I."/>
            <person name="Horton D.L."/>
            <person name="Alikhan N.F."/>
            <person name="Baker D."/>
            <person name="Gharbi K."/>
            <person name="Hall N."/>
            <person name="Watson M."/>
            <person name="Adriaenssens E.M."/>
            <person name="Foster-Nyarko E."/>
            <person name="Jarju S."/>
            <person name="Secka A."/>
            <person name="Antonio M."/>
            <person name="Oren A."/>
            <person name="Chaudhuri R.R."/>
            <person name="La Ragione R."/>
            <person name="Hildebrand F."/>
            <person name="Pallen M.J."/>
        </authorList>
    </citation>
    <scope>NUCLEOTIDE SEQUENCE</scope>
    <source>
        <strain evidence="1">B3-3758</strain>
    </source>
</reference>
<name>A0A9E2NPU1_9BACE</name>
<comment type="caution">
    <text evidence="1">The sequence shown here is derived from an EMBL/GenBank/DDBJ whole genome shotgun (WGS) entry which is preliminary data.</text>
</comment>
<accession>A0A9E2NPU1</accession>
<dbReference type="EMBL" id="JAHLFO010000040">
    <property type="protein sequence ID" value="MBU3813541.1"/>
    <property type="molecule type" value="Genomic_DNA"/>
</dbReference>
<dbReference type="AlphaFoldDB" id="A0A9E2NPU1"/>
<proteinExistence type="predicted"/>